<evidence type="ECO:0000313" key="4">
    <source>
        <dbReference type="EMBL" id="WNQ09231.1"/>
    </source>
</evidence>
<keyword evidence="2 4" id="KW-0012">Acyltransferase</keyword>
<dbReference type="InterPro" id="IPR000182">
    <property type="entry name" value="GNAT_dom"/>
</dbReference>
<dbReference type="InterPro" id="IPR050832">
    <property type="entry name" value="Bact_Acetyltransf"/>
</dbReference>
<keyword evidence="5" id="KW-1185">Reference proteome</keyword>
<dbReference type="SUPFAM" id="SSF55729">
    <property type="entry name" value="Acyl-CoA N-acyltransferases (Nat)"/>
    <property type="match status" value="2"/>
</dbReference>
<dbReference type="CDD" id="cd04301">
    <property type="entry name" value="NAT_SF"/>
    <property type="match status" value="1"/>
</dbReference>
<dbReference type="Proteomes" id="UP001305702">
    <property type="component" value="Chromosome"/>
</dbReference>
<dbReference type="Pfam" id="PF00583">
    <property type="entry name" value="Acetyltransf_1"/>
    <property type="match status" value="2"/>
</dbReference>
<dbReference type="KEGG" id="paun:MJA45_16455"/>
<protein>
    <submittedName>
        <fullName evidence="4">GNAT family N-acetyltransferase</fullName>
        <ecNumber evidence="4">2.3.1.-</ecNumber>
    </submittedName>
</protein>
<name>A0AA96L8Z3_9BACL</name>
<organism evidence="4 5">
    <name type="scientific">Paenibacillus aurantius</name>
    <dbReference type="NCBI Taxonomy" id="2918900"/>
    <lineage>
        <taxon>Bacteria</taxon>
        <taxon>Bacillati</taxon>
        <taxon>Bacillota</taxon>
        <taxon>Bacilli</taxon>
        <taxon>Bacillales</taxon>
        <taxon>Paenibacillaceae</taxon>
        <taxon>Paenibacillus</taxon>
    </lineage>
</organism>
<dbReference type="PROSITE" id="PS51186">
    <property type="entry name" value="GNAT"/>
    <property type="match status" value="2"/>
</dbReference>
<evidence type="ECO:0000259" key="3">
    <source>
        <dbReference type="PROSITE" id="PS51186"/>
    </source>
</evidence>
<gene>
    <name evidence="4" type="ORF">MJA45_16455</name>
</gene>
<sequence length="320" mass="36659">MLLEPVSADRIDDLVQLWNEEWGSSFPMREALMIQNVLGDPNLLEEGTRVAIDEDSNRVIGLVVSKQWREKKDGLDFGTESGWIHSLLVSGSFRRQGLGNRLLELAEDALLNNGVRQVHLGNDFHRRMFPGVPETNPETMLWLERRGYVRQAEVMDLYRDDEKAEPEPLPEGNGVTFRLAEESDAGELNAFLTRCFPGRWSYQTLHYWELGGTGREFVIAEREGVMIGFCRINDSHSPLLAQNIYWSPLFEDELGGIGPLGIDERYRGHGYGLAIVQAGIHFLHARGIRKTVIDTTAYEDFYGKLGYRPWKRYVRYQKLL</sequence>
<dbReference type="PANTHER" id="PTHR43877:SF1">
    <property type="entry name" value="ACETYLTRANSFERASE"/>
    <property type="match status" value="1"/>
</dbReference>
<feature type="domain" description="N-acetyltransferase" evidence="3">
    <location>
        <begin position="175"/>
        <end position="320"/>
    </location>
</feature>
<dbReference type="EMBL" id="CP130318">
    <property type="protein sequence ID" value="WNQ09231.1"/>
    <property type="molecule type" value="Genomic_DNA"/>
</dbReference>
<evidence type="ECO:0000313" key="5">
    <source>
        <dbReference type="Proteomes" id="UP001305702"/>
    </source>
</evidence>
<evidence type="ECO:0000256" key="2">
    <source>
        <dbReference type="ARBA" id="ARBA00023315"/>
    </source>
</evidence>
<dbReference type="GO" id="GO:0016747">
    <property type="term" value="F:acyltransferase activity, transferring groups other than amino-acyl groups"/>
    <property type="evidence" value="ECO:0007669"/>
    <property type="project" value="InterPro"/>
</dbReference>
<dbReference type="EC" id="2.3.1.-" evidence="4"/>
<dbReference type="InterPro" id="IPR016181">
    <property type="entry name" value="Acyl_CoA_acyltransferase"/>
</dbReference>
<accession>A0AA96L8Z3</accession>
<dbReference type="Gene3D" id="3.40.630.30">
    <property type="match status" value="2"/>
</dbReference>
<feature type="domain" description="N-acetyltransferase" evidence="3">
    <location>
        <begin position="1"/>
        <end position="170"/>
    </location>
</feature>
<proteinExistence type="predicted"/>
<keyword evidence="1 4" id="KW-0808">Transferase</keyword>
<evidence type="ECO:0000256" key="1">
    <source>
        <dbReference type="ARBA" id="ARBA00022679"/>
    </source>
</evidence>
<dbReference type="RefSeq" id="WP_315603000.1">
    <property type="nucleotide sequence ID" value="NZ_CP130318.1"/>
</dbReference>
<dbReference type="PANTHER" id="PTHR43877">
    <property type="entry name" value="AMINOALKYLPHOSPHONATE N-ACETYLTRANSFERASE-RELATED-RELATED"/>
    <property type="match status" value="1"/>
</dbReference>
<dbReference type="AlphaFoldDB" id="A0AA96L8Z3"/>
<reference evidence="4 5" key="1">
    <citation type="submission" date="2022-02" db="EMBL/GenBank/DDBJ databases">
        <title>Paenibacillus sp. MBLB1776 Whole Genome Shotgun Sequencing.</title>
        <authorList>
            <person name="Hwang C.Y."/>
            <person name="Cho E.-S."/>
            <person name="Seo M.-J."/>
        </authorList>
    </citation>
    <scope>NUCLEOTIDE SEQUENCE [LARGE SCALE GENOMIC DNA]</scope>
    <source>
        <strain evidence="4 5">MBLB1776</strain>
    </source>
</reference>